<dbReference type="AlphaFoldDB" id="A0AAQ3L184"/>
<dbReference type="InterPro" id="IPR008138">
    <property type="entry name" value="SapB_2"/>
</dbReference>
<keyword evidence="5" id="KW-0865">Zymogen</keyword>
<dbReference type="Pfam" id="PF00026">
    <property type="entry name" value="Asp"/>
    <property type="match status" value="1"/>
</dbReference>
<dbReference type="Gene3D" id="1.10.225.10">
    <property type="entry name" value="Saposin-like"/>
    <property type="match status" value="1"/>
</dbReference>
<dbReference type="Pfam" id="PF03489">
    <property type="entry name" value="SapB_2"/>
    <property type="match status" value="1"/>
</dbReference>
<dbReference type="InterPro" id="IPR001969">
    <property type="entry name" value="Aspartic_peptidase_AS"/>
</dbReference>
<comment type="similarity">
    <text evidence="1 10">Belongs to the peptidase A1 family.</text>
</comment>
<dbReference type="PANTHER" id="PTHR47966">
    <property type="entry name" value="BETA-SITE APP-CLEAVING ENZYME, ISOFORM A-RELATED"/>
    <property type="match status" value="1"/>
</dbReference>
<dbReference type="CDD" id="cd06098">
    <property type="entry name" value="phytepsin"/>
    <property type="match status" value="1"/>
</dbReference>
<dbReference type="Gene3D" id="2.40.70.10">
    <property type="entry name" value="Acid Proteases"/>
    <property type="match status" value="2"/>
</dbReference>
<dbReference type="InterPro" id="IPR033121">
    <property type="entry name" value="PEPTIDASE_A1"/>
</dbReference>
<evidence type="ECO:0000256" key="8">
    <source>
        <dbReference type="PIRSR" id="PIRSR601461-1"/>
    </source>
</evidence>
<evidence type="ECO:0000259" key="13">
    <source>
        <dbReference type="PROSITE" id="PS51767"/>
    </source>
</evidence>
<evidence type="ECO:0000256" key="3">
    <source>
        <dbReference type="ARBA" id="ARBA00022750"/>
    </source>
</evidence>
<keyword evidence="4 10" id="KW-0378">Hydrolase</keyword>
<feature type="disulfide bond" evidence="9">
    <location>
        <begin position="113"/>
        <end position="119"/>
    </location>
</feature>
<evidence type="ECO:0000256" key="1">
    <source>
        <dbReference type="ARBA" id="ARBA00007447"/>
    </source>
</evidence>
<keyword evidence="2 10" id="KW-0645">Protease</keyword>
<evidence type="ECO:0000313" key="14">
    <source>
        <dbReference type="EMBL" id="WOL18395.1"/>
    </source>
</evidence>
<dbReference type="FunFam" id="2.40.70.10:FF:000115">
    <property type="entry name" value="Lysosomal aspartic protease"/>
    <property type="match status" value="1"/>
</dbReference>
<feature type="domain" description="Saposin B-type" evidence="12">
    <location>
        <begin position="312"/>
        <end position="352"/>
    </location>
</feature>
<dbReference type="InterPro" id="IPR007856">
    <property type="entry name" value="SapB_1"/>
</dbReference>
<dbReference type="PRINTS" id="PR00792">
    <property type="entry name" value="PEPSIN"/>
</dbReference>
<keyword evidence="7" id="KW-0325">Glycoprotein</keyword>
<evidence type="ECO:0000259" key="12">
    <source>
        <dbReference type="PROSITE" id="PS50015"/>
    </source>
</evidence>
<gene>
    <name evidence="14" type="ORF">Cni_G27190</name>
</gene>
<dbReference type="FunFam" id="2.40.70.10:FF:000044">
    <property type="entry name" value="Lysosomal aspartic protease"/>
    <property type="match status" value="1"/>
</dbReference>
<dbReference type="GO" id="GO:0006629">
    <property type="term" value="P:lipid metabolic process"/>
    <property type="evidence" value="ECO:0007669"/>
    <property type="project" value="InterPro"/>
</dbReference>
<feature type="domain" description="Peptidase A1" evidence="13">
    <location>
        <begin position="82"/>
        <end position="500"/>
    </location>
</feature>
<dbReference type="SUPFAM" id="SSF50630">
    <property type="entry name" value="Acid proteases"/>
    <property type="match status" value="1"/>
</dbReference>
<dbReference type="InterPro" id="IPR021109">
    <property type="entry name" value="Peptidase_aspartic_dom_sf"/>
</dbReference>
<dbReference type="PROSITE" id="PS00141">
    <property type="entry name" value="ASP_PROTEASE"/>
    <property type="match status" value="2"/>
</dbReference>
<organism evidence="14 15">
    <name type="scientific">Canna indica</name>
    <name type="common">Indian-shot</name>
    <dbReference type="NCBI Taxonomy" id="4628"/>
    <lineage>
        <taxon>Eukaryota</taxon>
        <taxon>Viridiplantae</taxon>
        <taxon>Streptophyta</taxon>
        <taxon>Embryophyta</taxon>
        <taxon>Tracheophyta</taxon>
        <taxon>Spermatophyta</taxon>
        <taxon>Magnoliopsida</taxon>
        <taxon>Liliopsida</taxon>
        <taxon>Zingiberales</taxon>
        <taxon>Cannaceae</taxon>
        <taxon>Canna</taxon>
    </lineage>
</organism>
<dbReference type="InterPro" id="IPR008139">
    <property type="entry name" value="SaposinB_dom"/>
</dbReference>
<evidence type="ECO:0000256" key="6">
    <source>
        <dbReference type="ARBA" id="ARBA00023157"/>
    </source>
</evidence>
<dbReference type="Proteomes" id="UP001327560">
    <property type="component" value="Chromosome 8"/>
</dbReference>
<evidence type="ECO:0000256" key="7">
    <source>
        <dbReference type="ARBA" id="ARBA00023180"/>
    </source>
</evidence>
<reference evidence="14 15" key="1">
    <citation type="submission" date="2023-10" db="EMBL/GenBank/DDBJ databases">
        <title>Chromosome-scale genome assembly provides insights into flower coloration mechanisms of Canna indica.</title>
        <authorList>
            <person name="Li C."/>
        </authorList>
    </citation>
    <scope>NUCLEOTIDE SEQUENCE [LARGE SCALE GENOMIC DNA]</scope>
    <source>
        <tissue evidence="14">Flower</tissue>
    </source>
</reference>
<dbReference type="InterPro" id="IPR001461">
    <property type="entry name" value="Aspartic_peptidase_A1"/>
</dbReference>
<name>A0AAQ3L184_9LILI</name>
<keyword evidence="6 9" id="KW-1015">Disulfide bond</keyword>
<dbReference type="SUPFAM" id="SSF47862">
    <property type="entry name" value="Saposin"/>
    <property type="match status" value="1"/>
</dbReference>
<dbReference type="PROSITE" id="PS51767">
    <property type="entry name" value="PEPTIDASE_A1"/>
    <property type="match status" value="1"/>
</dbReference>
<dbReference type="GO" id="GO:0004190">
    <property type="term" value="F:aspartic-type endopeptidase activity"/>
    <property type="evidence" value="ECO:0007669"/>
    <property type="project" value="UniProtKB-KW"/>
</dbReference>
<evidence type="ECO:0000256" key="4">
    <source>
        <dbReference type="ARBA" id="ARBA00022801"/>
    </source>
</evidence>
<dbReference type="EMBL" id="CP136897">
    <property type="protein sequence ID" value="WOL18395.1"/>
    <property type="molecule type" value="Genomic_DNA"/>
</dbReference>
<proteinExistence type="inferred from homology"/>
<evidence type="ECO:0000256" key="5">
    <source>
        <dbReference type="ARBA" id="ARBA00023145"/>
    </source>
</evidence>
<dbReference type="Pfam" id="PF05184">
    <property type="entry name" value="SapB_1"/>
    <property type="match status" value="1"/>
</dbReference>
<evidence type="ECO:0000313" key="15">
    <source>
        <dbReference type="Proteomes" id="UP001327560"/>
    </source>
</evidence>
<feature type="domain" description="Saposin B-type" evidence="12">
    <location>
        <begin position="373"/>
        <end position="463"/>
    </location>
</feature>
<sequence>MGQKHLFWCTFFWALTVSLVHASSDGLLRFKLKKKPLDLDTLNAARIGSRENTYSQYNAIHYNLGDSDIDIVSLKNYMDAQYFGEIGIGSPPQNFTVIFDTGSSNLWVPSSKCYFYLSCYFHHKFKGSSSSTYTKNGNKCKISYGSGTISGFFSEDNVLVGDLVVKDQIFIEVTRESGFSFLLAKFDGIVGLGFPEISVGDAPPLWYSMAEQGLIEKKVFSFWLNRNADEGNGGELVFGGVDPKHFRGNHTYVSVTRKGYWQFEMGDFLIDGNSSGFCSGGCAAIVDSGTSLLTGPTAIIAQVNHAIGAEGIISMECKELVDEYGKMILELLIAQTRPEKVCSKIGLCLFDGTQSVSTDIESVLDKEKEKTSSNLLCDACEMVVVWITIQLRKNQTEERILKYANELCEHLPSPMGESTIECDQISSMPPVSFTIGQRSFILTPEQYVLKVEQGGTAVCLSGFGAFDVPAPVGPLWILGDVFMGAYHTVFDMGNERIGFAEAT</sequence>
<feature type="active site" evidence="8">
    <location>
        <position position="287"/>
    </location>
</feature>
<accession>A0AAQ3L184</accession>
<dbReference type="GO" id="GO:0006508">
    <property type="term" value="P:proteolysis"/>
    <property type="evidence" value="ECO:0007669"/>
    <property type="project" value="UniProtKB-KW"/>
</dbReference>
<evidence type="ECO:0000256" key="9">
    <source>
        <dbReference type="PIRSR" id="PIRSR601461-2"/>
    </source>
</evidence>
<dbReference type="PROSITE" id="PS50015">
    <property type="entry name" value="SAP_B"/>
    <property type="match status" value="2"/>
</dbReference>
<protein>
    <submittedName>
        <fullName evidence="14">Aspartic proteinase</fullName>
    </submittedName>
</protein>
<evidence type="ECO:0000256" key="10">
    <source>
        <dbReference type="RuleBase" id="RU000454"/>
    </source>
</evidence>
<feature type="active site" evidence="8">
    <location>
        <position position="100"/>
    </location>
</feature>
<keyword evidence="3 10" id="KW-0064">Aspartyl protease</keyword>
<feature type="signal peptide" evidence="11">
    <location>
        <begin position="1"/>
        <end position="22"/>
    </location>
</feature>
<dbReference type="InterPro" id="IPR011001">
    <property type="entry name" value="Saposin-like"/>
</dbReference>
<evidence type="ECO:0000256" key="2">
    <source>
        <dbReference type="ARBA" id="ARBA00022670"/>
    </source>
</evidence>
<dbReference type="InterPro" id="IPR033869">
    <property type="entry name" value="Phytepsin"/>
</dbReference>
<feature type="chain" id="PRO_5042857988" evidence="11">
    <location>
        <begin position="23"/>
        <end position="503"/>
    </location>
</feature>
<evidence type="ECO:0000256" key="11">
    <source>
        <dbReference type="SAM" id="SignalP"/>
    </source>
</evidence>
<feature type="disulfide bond" evidence="9">
    <location>
        <begin position="278"/>
        <end position="282"/>
    </location>
</feature>
<keyword evidence="11" id="KW-0732">Signal</keyword>
<dbReference type="PANTHER" id="PTHR47966:SF76">
    <property type="entry name" value="ASPARTIC PROTEINASE A1"/>
    <property type="match status" value="1"/>
</dbReference>
<keyword evidence="15" id="KW-1185">Reference proteome</keyword>